<feature type="compositionally biased region" description="Low complexity" evidence="6">
    <location>
        <begin position="956"/>
        <end position="967"/>
    </location>
</feature>
<dbReference type="PANTHER" id="PTHR44324:SF4">
    <property type="entry name" value="WD40 REPEAT DOMAIN 95"/>
    <property type="match status" value="1"/>
</dbReference>
<evidence type="ECO:0000313" key="9">
    <source>
        <dbReference type="Proteomes" id="UP000316726"/>
    </source>
</evidence>
<evidence type="ECO:0000256" key="6">
    <source>
        <dbReference type="SAM" id="MobiDB-lite"/>
    </source>
</evidence>
<evidence type="ECO:0000256" key="5">
    <source>
        <dbReference type="PROSITE-ProRule" id="PRU00221"/>
    </source>
</evidence>
<feature type="region of interest" description="Disordered" evidence="6">
    <location>
        <begin position="1117"/>
        <end position="1144"/>
    </location>
</feature>
<dbReference type="EMBL" id="CP031038">
    <property type="protein sequence ID" value="QDZ21125.1"/>
    <property type="molecule type" value="Genomic_DNA"/>
</dbReference>
<dbReference type="PROSITE" id="PS50294">
    <property type="entry name" value="WD_REPEATS_REGION"/>
    <property type="match status" value="1"/>
</dbReference>
<proteinExistence type="predicted"/>
<dbReference type="InterPro" id="IPR011992">
    <property type="entry name" value="EF-hand-dom_pair"/>
</dbReference>
<protein>
    <submittedName>
        <fullName evidence="8">WD40 repeat domain-containing protein</fullName>
    </submittedName>
</protein>
<feature type="compositionally biased region" description="Low complexity" evidence="6">
    <location>
        <begin position="1188"/>
        <end position="1217"/>
    </location>
</feature>
<dbReference type="SUPFAM" id="SSF47473">
    <property type="entry name" value="EF-hand"/>
    <property type="match status" value="1"/>
</dbReference>
<feature type="repeat" description="WD" evidence="5">
    <location>
        <begin position="570"/>
        <end position="598"/>
    </location>
</feature>
<feature type="region of interest" description="Disordered" evidence="6">
    <location>
        <begin position="1038"/>
        <end position="1064"/>
    </location>
</feature>
<dbReference type="PROSITE" id="PS00678">
    <property type="entry name" value="WD_REPEATS_1"/>
    <property type="match status" value="2"/>
</dbReference>
<evidence type="ECO:0000313" key="8">
    <source>
        <dbReference type="EMBL" id="QDZ21125.1"/>
    </source>
</evidence>
<evidence type="ECO:0000256" key="1">
    <source>
        <dbReference type="ARBA" id="ARBA00022574"/>
    </source>
</evidence>
<name>A0A5B8MNK2_9CHLO</name>
<dbReference type="Gene3D" id="2.130.10.10">
    <property type="entry name" value="YVTN repeat-like/Quinoprotein amine dehydrogenase"/>
    <property type="match status" value="3"/>
</dbReference>
<evidence type="ECO:0000256" key="4">
    <source>
        <dbReference type="ARBA" id="ARBA00022837"/>
    </source>
</evidence>
<feature type="compositionally biased region" description="Polar residues" evidence="6">
    <location>
        <begin position="1218"/>
        <end position="1229"/>
    </location>
</feature>
<feature type="repeat" description="WD" evidence="5">
    <location>
        <begin position="393"/>
        <end position="434"/>
    </location>
</feature>
<dbReference type="InterPro" id="IPR002048">
    <property type="entry name" value="EF_hand_dom"/>
</dbReference>
<feature type="domain" description="EF-hand" evidence="7">
    <location>
        <begin position="82"/>
        <end position="117"/>
    </location>
</feature>
<keyword evidence="3" id="KW-0677">Repeat</keyword>
<dbReference type="InterPro" id="IPR019775">
    <property type="entry name" value="WD40_repeat_CS"/>
</dbReference>
<feature type="repeat" description="WD" evidence="5">
    <location>
        <begin position="303"/>
        <end position="344"/>
    </location>
</feature>
<dbReference type="InterPro" id="IPR051242">
    <property type="entry name" value="WD-EF-hand_domain"/>
</dbReference>
<dbReference type="SUPFAM" id="SSF50978">
    <property type="entry name" value="WD40 repeat-like"/>
    <property type="match status" value="3"/>
</dbReference>
<dbReference type="InterPro" id="IPR015943">
    <property type="entry name" value="WD40/YVTN_repeat-like_dom_sf"/>
</dbReference>
<keyword evidence="9" id="KW-1185">Reference proteome</keyword>
<dbReference type="PANTHER" id="PTHR44324">
    <property type="entry name" value="WD40 REPEAT DOMAIN 95"/>
    <property type="match status" value="1"/>
</dbReference>
<dbReference type="Pfam" id="PF00400">
    <property type="entry name" value="WD40"/>
    <property type="match status" value="2"/>
</dbReference>
<dbReference type="PROSITE" id="PS50222">
    <property type="entry name" value="EF_HAND_2"/>
    <property type="match status" value="1"/>
</dbReference>
<dbReference type="Gene3D" id="2.130.10.130">
    <property type="entry name" value="Integrin alpha, N-terminal"/>
    <property type="match status" value="1"/>
</dbReference>
<reference evidence="8 9" key="1">
    <citation type="submission" date="2018-07" db="EMBL/GenBank/DDBJ databases">
        <title>The complete nuclear genome of the prasinophyte Chloropicon primus (CCMP1205).</title>
        <authorList>
            <person name="Pombert J.-F."/>
            <person name="Otis C."/>
            <person name="Turmel M."/>
            <person name="Lemieux C."/>
        </authorList>
    </citation>
    <scope>NUCLEOTIDE SEQUENCE [LARGE SCALE GENOMIC DNA]</scope>
    <source>
        <strain evidence="8 9">CCMP1205</strain>
    </source>
</reference>
<feature type="region of interest" description="Disordered" evidence="6">
    <location>
        <begin position="1"/>
        <end position="22"/>
    </location>
</feature>
<feature type="compositionally biased region" description="Basic and acidic residues" evidence="6">
    <location>
        <begin position="931"/>
        <end position="955"/>
    </location>
</feature>
<dbReference type="SUPFAM" id="SSF69318">
    <property type="entry name" value="Integrin alpha N-terminal domain"/>
    <property type="match status" value="2"/>
</dbReference>
<dbReference type="InterPro" id="IPR018247">
    <property type="entry name" value="EF_Hand_1_Ca_BS"/>
</dbReference>
<dbReference type="Pfam" id="PF13517">
    <property type="entry name" value="FG-GAP_3"/>
    <property type="match status" value="2"/>
</dbReference>
<dbReference type="Gene3D" id="1.10.238.10">
    <property type="entry name" value="EF-hand"/>
    <property type="match status" value="1"/>
</dbReference>
<gene>
    <name evidence="8" type="ORF">A3770_05p36430</name>
</gene>
<feature type="compositionally biased region" description="Basic and acidic residues" evidence="6">
    <location>
        <begin position="1038"/>
        <end position="1052"/>
    </location>
</feature>
<dbReference type="OrthoDB" id="75172at2759"/>
<dbReference type="Proteomes" id="UP000316726">
    <property type="component" value="Chromosome 5"/>
</dbReference>
<feature type="region of interest" description="Disordered" evidence="6">
    <location>
        <begin position="1160"/>
        <end position="1241"/>
    </location>
</feature>
<keyword evidence="1 5" id="KW-0853">WD repeat</keyword>
<dbReference type="PROSITE" id="PS50082">
    <property type="entry name" value="WD_REPEATS_2"/>
    <property type="match status" value="3"/>
</dbReference>
<dbReference type="GO" id="GO:0005509">
    <property type="term" value="F:calcium ion binding"/>
    <property type="evidence" value="ECO:0007669"/>
    <property type="project" value="InterPro"/>
</dbReference>
<organism evidence="8 9">
    <name type="scientific">Chloropicon primus</name>
    <dbReference type="NCBI Taxonomy" id="1764295"/>
    <lineage>
        <taxon>Eukaryota</taxon>
        <taxon>Viridiplantae</taxon>
        <taxon>Chlorophyta</taxon>
        <taxon>Chloropicophyceae</taxon>
        <taxon>Chloropicales</taxon>
        <taxon>Chloropicaceae</taxon>
        <taxon>Chloropicon</taxon>
    </lineage>
</organism>
<accession>A0A5B8MNK2</accession>
<feature type="compositionally biased region" description="Polar residues" evidence="6">
    <location>
        <begin position="1"/>
        <end position="10"/>
    </location>
</feature>
<feature type="region of interest" description="Disordered" evidence="6">
    <location>
        <begin position="918"/>
        <end position="967"/>
    </location>
</feature>
<dbReference type="InterPro" id="IPR036322">
    <property type="entry name" value="WD40_repeat_dom_sf"/>
</dbReference>
<keyword evidence="2" id="KW-0732">Signal</keyword>
<sequence>MIANSGSRPVSPQRMRRPSSAIADTEAERLDYEAFEGLSSVETLELVKRLFDQGQVRSDAALTEDQFVVELGKILLKLNLKIEESFLRRFFSRVDVNADGKIDWNEFSSFLLVENQAARLARDSSRVKYTEKKNLAKEIKGGNIKISLPGDHTDMISRILVLKGGNRYISCGRDGIVKTWKSKSKNVQDEYSFDAIRHEYTFPSQGSSWITDATLLPEYRKLMPFATCTVARQLKIFDLNMKYCLGNLITNNVPHALCNINQELLSYGDSKGYVHLLSLRPYMSLGVENRISTHYSMHPRVKYHLHSDWVTKILFLPEMNALGSASLDGTMRLIDFEKGEKNRTMSRTYTPDGTKRALYAFDWIPSQKLLISGGMGCNLVLWNIFTKRAIAELKGHKAAISDILVIEPENQIISLSIDKTVAIWDLRMQRSIQIFKDGESYRPEDTVNAIAYDEWAKCIITGAIRPKQWVLNEAGLMRLQEEEREYESSFHHTFCHTAPVVSAVYTSHTAGIISCDKYGLACLWDSNTGKPQFQFNTITQEKSKKGSLKGDSQTSIIDDDATIVAMCLDSPNNRKLITSASDGRVQIWNYNSGLCLKNLENPSKNEISSIAHYSLGEKSLARTQENLSKFILGSGTKRSITVWEDAANDDVILRMTKPFGSLPVNHKDDVLCMSVLSEIEPPLLASGDGNGTVWIWNLESGKGKAKFECRMEDFEYYEKAIECVEFVPKNVGSRGSKDYLIHQSMTDYGPLLYHRVAASGTGNTIFVYDFIMGEFVSRWKNCEEKGESVLSMAHFIRKPVEPEGKGNAKRRLSISATSEIPCYLASGNVGGELRVWSLDFKNGSRPDLVTFWKGHAGAVNSIQVLERQIRGQMETFLVTASSDCHIGLWTWQGTHVGMFGIDIWSLEDPKTWQTVIEEDEEEAVEGEEQEGERMEEGEKARAEEHAPATKTESARTSRSHSLSSDADLMTLSGAKESSSESIDLGASSRFQKRKPAIINIEMSTPSDIVIRKKKEQAAAKAENEEKQKYVEFSVDGHTQENYEPKPEADAKQGKALSRPWSAKDADPIKPKMVYFPRPNSPLNFVGIKGRHPASVAHLMYIEDLRCLDKRPTRSELPQAAGTHLRVSNRPKSAPAGKSSSMMDRLASKFSSATANMKSGLIARQQGGRPIDGRPATALGLRRQHSSDSRYSSRYGSRRGSPSPTSSRYGSPTSRYGSPTSRYGSPTSTMMMRPGTAQGDGDSRFNDVDILYHVNPDSENYLYDAWLSNRVPVTARIENLQPWQEYNIEVRAILKTPSTEEINPPAAGSVSAGKAVLAVVPRPTATGSGGMQVMRSGVEDVYISMELDSCEDETIDCSVYINEDLTIFQLFKNPISMKYIAADFTGDGCANDLVWINWNNHNQLTLGVLGETVGVEGVQSGSEGLKGTFVSGGDLSSSIANSTNGVAFDANGDGRVDLYVTNDGSPNGLLINQGPDTDGEYPYSHELFTSVDGGDATSSSSRSKAAIKLDCNRDGAQDLFVVNYNEPNKLYLNDGTGTFEEQESGNSAPISATSNPSIDAVAYVCGQDGKLCIFVVNQNGVSNEFYVENGNCNFVQAEAGEATAAKVGSENSTSVAAGDLDGDGDIDLFVTNLGQRNQIFLNRGNEPTFGDHAFTADHPGGVHNDAVKFSHSSYHAIALDLDGDGDLDLYVANGNQSENEALMNDGTGIFRHLPHDSEMRVDPSIDSFGVAAIHRCTPPFTGEKSLVIARQKLQNKMLFLDGWVNDQNYVMDSDTHYKMSRFESDLGGDASTGRMASQFSVSFDYNSDGALDIIVFNHLQENQVLVNDGSGIFALQEDANIFTDGTGDKVTKHAVTFDANNDGHDDLFIVNYESPNELLLSTCVTDTQCEWEKIELGSSDGKSMQAVAFDATGNGHMDLYVVNNGQRNDFWVNDGEGGYAIATGGHLSQWMDLKSSVAVVAADFNGDGSTE</sequence>
<dbReference type="SMART" id="SM00320">
    <property type="entry name" value="WD40"/>
    <property type="match status" value="10"/>
</dbReference>
<keyword evidence="4" id="KW-0106">Calcium</keyword>
<evidence type="ECO:0000256" key="3">
    <source>
        <dbReference type="ARBA" id="ARBA00022737"/>
    </source>
</evidence>
<feature type="compositionally biased region" description="Acidic residues" evidence="6">
    <location>
        <begin position="918"/>
        <end position="930"/>
    </location>
</feature>
<dbReference type="InterPro" id="IPR013517">
    <property type="entry name" value="FG-GAP"/>
</dbReference>
<dbReference type="InterPro" id="IPR028994">
    <property type="entry name" value="Integrin_alpha_N"/>
</dbReference>
<dbReference type="PROSITE" id="PS00018">
    <property type="entry name" value="EF_HAND_1"/>
    <property type="match status" value="1"/>
</dbReference>
<evidence type="ECO:0000256" key="2">
    <source>
        <dbReference type="ARBA" id="ARBA00022729"/>
    </source>
</evidence>
<evidence type="ECO:0000259" key="7">
    <source>
        <dbReference type="PROSITE" id="PS50222"/>
    </source>
</evidence>
<dbReference type="InterPro" id="IPR001680">
    <property type="entry name" value="WD40_rpt"/>
</dbReference>